<keyword evidence="1" id="KW-0812">Transmembrane</keyword>
<feature type="transmembrane region" description="Helical" evidence="1">
    <location>
        <begin position="55"/>
        <end position="74"/>
    </location>
</feature>
<proteinExistence type="predicted"/>
<feature type="non-terminal residue" evidence="2">
    <location>
        <position position="1"/>
    </location>
</feature>
<dbReference type="Pfam" id="PF12725">
    <property type="entry name" value="DUF3810"/>
    <property type="match status" value="1"/>
</dbReference>
<protein>
    <submittedName>
        <fullName evidence="2">Uncharacterized protein</fullName>
    </submittedName>
</protein>
<keyword evidence="1" id="KW-0472">Membrane</keyword>
<feature type="transmembrane region" description="Helical" evidence="1">
    <location>
        <begin position="7"/>
        <end position="25"/>
    </location>
</feature>
<evidence type="ECO:0000256" key="1">
    <source>
        <dbReference type="SAM" id="Phobius"/>
    </source>
</evidence>
<evidence type="ECO:0000313" key="2">
    <source>
        <dbReference type="EMBL" id="SVC87905.1"/>
    </source>
</evidence>
<name>A0A382QSQ7_9ZZZZ</name>
<feature type="transmembrane region" description="Helical" evidence="1">
    <location>
        <begin position="31"/>
        <end position="48"/>
    </location>
</feature>
<accession>A0A382QSQ7</accession>
<reference evidence="2" key="1">
    <citation type="submission" date="2018-05" db="EMBL/GenBank/DDBJ databases">
        <authorList>
            <person name="Lanie J.A."/>
            <person name="Ng W.-L."/>
            <person name="Kazmierczak K.M."/>
            <person name="Andrzejewski T.M."/>
            <person name="Davidsen T.M."/>
            <person name="Wayne K.J."/>
            <person name="Tettelin H."/>
            <person name="Glass J.I."/>
            <person name="Rusch D."/>
            <person name="Podicherti R."/>
            <person name="Tsui H.-C.T."/>
            <person name="Winkler M.E."/>
        </authorList>
    </citation>
    <scope>NUCLEOTIDE SEQUENCE</scope>
</reference>
<feature type="non-terminal residue" evidence="2">
    <location>
        <position position="121"/>
    </location>
</feature>
<dbReference type="EMBL" id="UINC01116278">
    <property type="protein sequence ID" value="SVC87905.1"/>
    <property type="molecule type" value="Genomic_DNA"/>
</dbReference>
<organism evidence="2">
    <name type="scientific">marine metagenome</name>
    <dbReference type="NCBI Taxonomy" id="408172"/>
    <lineage>
        <taxon>unclassified sequences</taxon>
        <taxon>metagenomes</taxon>
        <taxon>ecological metagenomes</taxon>
    </lineage>
</organism>
<dbReference type="InterPro" id="IPR024294">
    <property type="entry name" value="DUF3810"/>
</dbReference>
<keyword evidence="1" id="KW-1133">Transmembrane helix</keyword>
<dbReference type="AlphaFoldDB" id="A0A382QSQ7"/>
<gene>
    <name evidence="2" type="ORF">METZ01_LOCUS340759</name>
</gene>
<sequence>MLKLKKILALSLIPQYLVVQFLSYYPDFIEIIYSNYIYVYISTFLRSISIKIPFAIGDIFYLFVSIFSIYWIVLNIKSPKKLFVEIFAGISVIYFFFNISWGLNYYRIPINKQIEDVNYSY</sequence>
<feature type="transmembrane region" description="Helical" evidence="1">
    <location>
        <begin position="86"/>
        <end position="106"/>
    </location>
</feature>